<feature type="domain" description="HTH gntR-type" evidence="11">
    <location>
        <begin position="11"/>
        <end position="79"/>
    </location>
</feature>
<keyword evidence="13" id="KW-1185">Reference proteome</keyword>
<proteinExistence type="inferred from homology"/>
<dbReference type="InterPro" id="IPR036390">
    <property type="entry name" value="WH_DNA-bd_sf"/>
</dbReference>
<dbReference type="InterPro" id="IPR051446">
    <property type="entry name" value="HTH_trans_reg/aminotransferase"/>
</dbReference>
<keyword evidence="8" id="KW-0805">Transcription regulation</keyword>
<keyword evidence="10" id="KW-0804">Transcription</keyword>
<dbReference type="SMART" id="SM00345">
    <property type="entry name" value="HTH_GNTR"/>
    <property type="match status" value="1"/>
</dbReference>
<keyword evidence="9" id="KW-0238">DNA-binding</keyword>
<dbReference type="InterPro" id="IPR015421">
    <property type="entry name" value="PyrdxlP-dep_Trfase_major"/>
</dbReference>
<dbReference type="CDD" id="cd00609">
    <property type="entry name" value="AAT_like"/>
    <property type="match status" value="1"/>
</dbReference>
<dbReference type="Pfam" id="PF00155">
    <property type="entry name" value="Aminotran_1_2"/>
    <property type="match status" value="1"/>
</dbReference>
<evidence type="ECO:0000256" key="7">
    <source>
        <dbReference type="ARBA" id="ARBA00022898"/>
    </source>
</evidence>
<dbReference type="Gene3D" id="3.40.640.10">
    <property type="entry name" value="Type I PLP-dependent aspartate aminotransferase-like (Major domain)"/>
    <property type="match status" value="1"/>
</dbReference>
<evidence type="ECO:0000256" key="9">
    <source>
        <dbReference type="ARBA" id="ARBA00023125"/>
    </source>
</evidence>
<comment type="caution">
    <text evidence="12">The sequence shown here is derived from an EMBL/GenBank/DDBJ whole genome shotgun (WGS) entry which is preliminary data.</text>
</comment>
<dbReference type="InterPro" id="IPR000524">
    <property type="entry name" value="Tscrpt_reg_HTH_GntR"/>
</dbReference>
<accession>A0A081P4Q0</accession>
<protein>
    <submittedName>
        <fullName evidence="12">GntR family transcriptional regulator</fullName>
    </submittedName>
</protein>
<gene>
    <name evidence="12" type="ORF">ET33_02865</name>
</gene>
<evidence type="ECO:0000313" key="13">
    <source>
        <dbReference type="Proteomes" id="UP000028123"/>
    </source>
</evidence>
<dbReference type="Proteomes" id="UP000028123">
    <property type="component" value="Unassembled WGS sequence"/>
</dbReference>
<evidence type="ECO:0000259" key="11">
    <source>
        <dbReference type="PROSITE" id="PS50949"/>
    </source>
</evidence>
<name>A0A081P4Q0_9BACL</name>
<dbReference type="FunFam" id="3.40.640.10:FF:000053">
    <property type="entry name" value="Aminotransferase, class I"/>
    <property type="match status" value="1"/>
</dbReference>
<comment type="subunit">
    <text evidence="4">Homodimer.</text>
</comment>
<dbReference type="AlphaFoldDB" id="A0A081P4Q0"/>
<dbReference type="Gene3D" id="3.90.1150.10">
    <property type="entry name" value="Aspartate Aminotransferase, domain 1"/>
    <property type="match status" value="1"/>
</dbReference>
<dbReference type="PROSITE" id="PS50949">
    <property type="entry name" value="HTH_GNTR"/>
    <property type="match status" value="1"/>
</dbReference>
<dbReference type="GO" id="GO:0003677">
    <property type="term" value="F:DNA binding"/>
    <property type="evidence" value="ECO:0007669"/>
    <property type="project" value="UniProtKB-KW"/>
</dbReference>
<organism evidence="12 13">
    <name type="scientific">Paenibacillus tyrfis</name>
    <dbReference type="NCBI Taxonomy" id="1501230"/>
    <lineage>
        <taxon>Bacteria</taxon>
        <taxon>Bacillati</taxon>
        <taxon>Bacillota</taxon>
        <taxon>Bacilli</taxon>
        <taxon>Bacillales</taxon>
        <taxon>Paenibacillaceae</taxon>
        <taxon>Paenibacillus</taxon>
    </lineage>
</organism>
<evidence type="ECO:0000256" key="6">
    <source>
        <dbReference type="ARBA" id="ARBA00022679"/>
    </source>
</evidence>
<keyword evidence="7" id="KW-0663">Pyridoxal phosphate</keyword>
<dbReference type="Gene3D" id="1.10.10.10">
    <property type="entry name" value="Winged helix-like DNA-binding domain superfamily/Winged helix DNA-binding domain"/>
    <property type="match status" value="1"/>
</dbReference>
<evidence type="ECO:0000256" key="10">
    <source>
        <dbReference type="ARBA" id="ARBA00023163"/>
    </source>
</evidence>
<reference evidence="12 13" key="1">
    <citation type="submission" date="2014-06" db="EMBL/GenBank/DDBJ databases">
        <title>Draft genome sequence of Paenibacillus sp. MSt1.</title>
        <authorList>
            <person name="Aw Y.K."/>
            <person name="Ong K.S."/>
            <person name="Gan H.M."/>
            <person name="Lee S.M."/>
        </authorList>
    </citation>
    <scope>NUCLEOTIDE SEQUENCE [LARGE SCALE GENOMIC DNA]</scope>
    <source>
        <strain evidence="12 13">MSt1</strain>
    </source>
</reference>
<dbReference type="eggNOG" id="COG1167">
    <property type="taxonomic scope" value="Bacteria"/>
</dbReference>
<evidence type="ECO:0000256" key="1">
    <source>
        <dbReference type="ARBA" id="ARBA00001933"/>
    </source>
</evidence>
<evidence type="ECO:0000256" key="2">
    <source>
        <dbReference type="ARBA" id="ARBA00005384"/>
    </source>
</evidence>
<dbReference type="InterPro" id="IPR036388">
    <property type="entry name" value="WH-like_DNA-bd_sf"/>
</dbReference>
<evidence type="ECO:0000256" key="4">
    <source>
        <dbReference type="ARBA" id="ARBA00011738"/>
    </source>
</evidence>
<evidence type="ECO:0000256" key="8">
    <source>
        <dbReference type="ARBA" id="ARBA00023015"/>
    </source>
</evidence>
<evidence type="ECO:0000256" key="3">
    <source>
        <dbReference type="ARBA" id="ARBA00007441"/>
    </source>
</evidence>
<dbReference type="GO" id="GO:0003700">
    <property type="term" value="F:DNA-binding transcription factor activity"/>
    <property type="evidence" value="ECO:0007669"/>
    <property type="project" value="InterPro"/>
</dbReference>
<dbReference type="GO" id="GO:0030170">
    <property type="term" value="F:pyridoxal phosphate binding"/>
    <property type="evidence" value="ECO:0007669"/>
    <property type="project" value="InterPro"/>
</dbReference>
<dbReference type="PANTHER" id="PTHR46577">
    <property type="entry name" value="HTH-TYPE TRANSCRIPTIONAL REGULATORY PROTEIN GABR"/>
    <property type="match status" value="1"/>
</dbReference>
<keyword evidence="5" id="KW-0032">Aminotransferase</keyword>
<comment type="cofactor">
    <cofactor evidence="1">
        <name>pyridoxal 5'-phosphate</name>
        <dbReference type="ChEBI" id="CHEBI:597326"/>
    </cofactor>
</comment>
<dbReference type="EMBL" id="JNVM01000010">
    <property type="protein sequence ID" value="KEQ25673.1"/>
    <property type="molecule type" value="Genomic_DNA"/>
</dbReference>
<dbReference type="CDD" id="cd07377">
    <property type="entry name" value="WHTH_GntR"/>
    <property type="match status" value="1"/>
</dbReference>
<dbReference type="SUPFAM" id="SSF46785">
    <property type="entry name" value="Winged helix' DNA-binding domain"/>
    <property type="match status" value="1"/>
</dbReference>
<evidence type="ECO:0000256" key="5">
    <source>
        <dbReference type="ARBA" id="ARBA00022576"/>
    </source>
</evidence>
<dbReference type="InterPro" id="IPR015424">
    <property type="entry name" value="PyrdxlP-dep_Trfase"/>
</dbReference>
<dbReference type="InterPro" id="IPR015422">
    <property type="entry name" value="PyrdxlP-dep_Trfase_small"/>
</dbReference>
<dbReference type="SUPFAM" id="SSF53383">
    <property type="entry name" value="PLP-dependent transferases"/>
    <property type="match status" value="1"/>
</dbReference>
<sequence>MKWELNRASEIPLTKQIYQAIADKILSNLIAPGALLPSVRNLSKELKVSTDTVIQAYRDLEKDNFITRIQGKGTFVNQRKQKALPKSPNTLPYAWQLSVQDYLPRAQFPNHAQSHEKINLSISRIDPGLFPNRFIEKLISDDLLQNSKSISTYGEIQGDKELREVYARYLKKEHKLKTSPQDLLITCGSQQGIELVAKSFVGPGDFIMVEAPTYPAAIDIFRARGATIIQIPVDKQGLRVDLLDPLVEKYKPRLIYTIPNFQNPTGAVLSFPRRLELLHIAQRTNTLIVEDDPWSEIYFDGCPPLPLKSLDTYGHVIYLKGSKIIGPGCRIGVLAANGTLLSRLIAAKGLSDLGTPLLNQKVVSLLLESKRISAHTEKLRTALEVRRDMITEMLKKLPDVVTVNVPTGGLNYWITLPACVNTDNLLYEAKKEGVSFMPGSAFYAHAPECHHLRICFSSVDDYSLQDGLNKLFKVMNRAVKGRKNDKTRAVIYC</sequence>
<dbReference type="RefSeq" id="WP_036682145.1">
    <property type="nucleotide sequence ID" value="NZ_JNVM01000010.1"/>
</dbReference>
<dbReference type="PANTHER" id="PTHR46577:SF1">
    <property type="entry name" value="HTH-TYPE TRANSCRIPTIONAL REGULATORY PROTEIN GABR"/>
    <property type="match status" value="1"/>
</dbReference>
<dbReference type="Pfam" id="PF00392">
    <property type="entry name" value="GntR"/>
    <property type="match status" value="1"/>
</dbReference>
<dbReference type="GO" id="GO:0008483">
    <property type="term" value="F:transaminase activity"/>
    <property type="evidence" value="ECO:0007669"/>
    <property type="project" value="UniProtKB-KW"/>
</dbReference>
<dbReference type="InterPro" id="IPR004839">
    <property type="entry name" value="Aminotransferase_I/II_large"/>
</dbReference>
<dbReference type="OrthoDB" id="9802601at2"/>
<evidence type="ECO:0000313" key="12">
    <source>
        <dbReference type="EMBL" id="KEQ25673.1"/>
    </source>
</evidence>
<comment type="similarity">
    <text evidence="3">Belongs to the class-I pyridoxal-phosphate-dependent aminotransferase family.</text>
</comment>
<keyword evidence="6" id="KW-0808">Transferase</keyword>
<comment type="similarity">
    <text evidence="2">In the C-terminal section; belongs to the class-I pyridoxal-phosphate-dependent aminotransferase family.</text>
</comment>